<reference evidence="2 3" key="1">
    <citation type="submission" date="2024-03" db="EMBL/GenBank/DDBJ databases">
        <title>Community enrichment and isolation of bacterial strains for fucoidan degradation.</title>
        <authorList>
            <person name="Sichert A."/>
        </authorList>
    </citation>
    <scope>NUCLEOTIDE SEQUENCE [LARGE SCALE GENOMIC DNA]</scope>
    <source>
        <strain evidence="2 3">AS76</strain>
    </source>
</reference>
<evidence type="ECO:0000313" key="3">
    <source>
        <dbReference type="Proteomes" id="UP001449225"/>
    </source>
</evidence>
<accession>A0ABU9TP57</accession>
<dbReference type="NCBIfam" id="NF046101">
    <property type="entry name" value="PA3496_fam"/>
    <property type="match status" value="1"/>
</dbReference>
<evidence type="ECO:0000313" key="2">
    <source>
        <dbReference type="EMBL" id="MEM5535495.1"/>
    </source>
</evidence>
<proteinExistence type="predicted"/>
<sequence length="71" mass="8535">MSQQRPVSSEPESTFDLEDWMSDDLDSVQVDSTIRKKDSINPDKRRRLEAMREERELMKDIKDVFEDNWDD</sequence>
<comment type="caution">
    <text evidence="2">The sequence shown here is derived from an EMBL/GenBank/DDBJ whole genome shotgun (WGS) entry which is preliminary data.</text>
</comment>
<dbReference type="InterPro" id="IPR058059">
    <property type="entry name" value="PA3496-like"/>
</dbReference>
<dbReference type="RefSeq" id="WP_067981753.1">
    <property type="nucleotide sequence ID" value="NZ_CAXBCE010000007.1"/>
</dbReference>
<organism evidence="2 3">
    <name type="scientific">Neptuniibacter pectenicola</name>
    <dbReference type="NCBI Taxonomy" id="1806669"/>
    <lineage>
        <taxon>Bacteria</taxon>
        <taxon>Pseudomonadati</taxon>
        <taxon>Pseudomonadota</taxon>
        <taxon>Gammaproteobacteria</taxon>
        <taxon>Oceanospirillales</taxon>
        <taxon>Oceanospirillaceae</taxon>
        <taxon>Neptuniibacter</taxon>
    </lineage>
</organism>
<protein>
    <submittedName>
        <fullName evidence="2">Uncharacterized protein</fullName>
    </submittedName>
</protein>
<name>A0ABU9TP57_9GAMM</name>
<dbReference type="Proteomes" id="UP001449225">
    <property type="component" value="Unassembled WGS sequence"/>
</dbReference>
<evidence type="ECO:0000256" key="1">
    <source>
        <dbReference type="SAM" id="MobiDB-lite"/>
    </source>
</evidence>
<dbReference type="EMBL" id="JBBMRA010000002">
    <property type="protein sequence ID" value="MEM5535495.1"/>
    <property type="molecule type" value="Genomic_DNA"/>
</dbReference>
<feature type="region of interest" description="Disordered" evidence="1">
    <location>
        <begin position="1"/>
        <end position="21"/>
    </location>
</feature>
<feature type="compositionally biased region" description="Polar residues" evidence="1">
    <location>
        <begin position="1"/>
        <end position="12"/>
    </location>
</feature>
<keyword evidence="3" id="KW-1185">Reference proteome</keyword>
<gene>
    <name evidence="2" type="ORF">WNY58_03715</name>
</gene>